<reference evidence="2 3" key="1">
    <citation type="journal article" date="2016" name="Mol. Biol. Evol.">
        <title>Comparative Genomics of Early-Diverging Mushroom-Forming Fungi Provides Insights into the Origins of Lignocellulose Decay Capabilities.</title>
        <authorList>
            <person name="Nagy L.G."/>
            <person name="Riley R."/>
            <person name="Tritt A."/>
            <person name="Adam C."/>
            <person name="Daum C."/>
            <person name="Floudas D."/>
            <person name="Sun H."/>
            <person name="Yadav J.S."/>
            <person name="Pangilinan J."/>
            <person name="Larsson K.H."/>
            <person name="Matsuura K."/>
            <person name="Barry K."/>
            <person name="Labutti K."/>
            <person name="Kuo R."/>
            <person name="Ohm R.A."/>
            <person name="Bhattacharya S.S."/>
            <person name="Shirouzu T."/>
            <person name="Yoshinaga Y."/>
            <person name="Martin F.M."/>
            <person name="Grigoriev I.V."/>
            <person name="Hibbett D.S."/>
        </authorList>
    </citation>
    <scope>NUCLEOTIDE SEQUENCE [LARGE SCALE GENOMIC DNA]</scope>
    <source>
        <strain evidence="2 3">HHB12733</strain>
    </source>
</reference>
<accession>A0A165E0D6</accession>
<feature type="compositionally biased region" description="Polar residues" evidence="1">
    <location>
        <begin position="120"/>
        <end position="129"/>
    </location>
</feature>
<dbReference type="InParanoid" id="A0A165E0D6"/>
<organism evidence="2 3">
    <name type="scientific">Calocera cornea HHB12733</name>
    <dbReference type="NCBI Taxonomy" id="1353952"/>
    <lineage>
        <taxon>Eukaryota</taxon>
        <taxon>Fungi</taxon>
        <taxon>Dikarya</taxon>
        <taxon>Basidiomycota</taxon>
        <taxon>Agaricomycotina</taxon>
        <taxon>Dacrymycetes</taxon>
        <taxon>Dacrymycetales</taxon>
        <taxon>Dacrymycetaceae</taxon>
        <taxon>Calocera</taxon>
    </lineage>
</organism>
<proteinExistence type="predicted"/>
<evidence type="ECO:0000313" key="3">
    <source>
        <dbReference type="Proteomes" id="UP000076842"/>
    </source>
</evidence>
<evidence type="ECO:0000313" key="2">
    <source>
        <dbReference type="EMBL" id="KZT53851.1"/>
    </source>
</evidence>
<gene>
    <name evidence="2" type="ORF">CALCODRAFT_34909</name>
</gene>
<protein>
    <submittedName>
        <fullName evidence="2">Uncharacterized protein</fullName>
    </submittedName>
</protein>
<dbReference type="EMBL" id="KV424027">
    <property type="protein sequence ID" value="KZT53851.1"/>
    <property type="molecule type" value="Genomic_DNA"/>
</dbReference>
<sequence length="152" mass="17197">MHNMNASARWWPRPLQKDRPPTAPVAQRHGRAGRVTPPPRRCLHLLLHPPFTCPARLSGFANSSLSTRRCRWGRPCSYGRCRMGDRIMLAGDSRAESSGRTGRRARPRSPRTEPLRPLGHSTNEYSTGHSPALRRRPLNNLPNLTAARSRLR</sequence>
<dbReference type="AlphaFoldDB" id="A0A165E0D6"/>
<name>A0A165E0D6_9BASI</name>
<evidence type="ECO:0000256" key="1">
    <source>
        <dbReference type="SAM" id="MobiDB-lite"/>
    </source>
</evidence>
<dbReference type="Proteomes" id="UP000076842">
    <property type="component" value="Unassembled WGS sequence"/>
</dbReference>
<keyword evidence="3" id="KW-1185">Reference proteome</keyword>
<feature type="region of interest" description="Disordered" evidence="1">
    <location>
        <begin position="1"/>
        <end position="37"/>
    </location>
</feature>
<feature type="compositionally biased region" description="Low complexity" evidence="1">
    <location>
        <begin position="138"/>
        <end position="152"/>
    </location>
</feature>
<feature type="region of interest" description="Disordered" evidence="1">
    <location>
        <begin position="88"/>
        <end position="152"/>
    </location>
</feature>